<comment type="similarity">
    <text evidence="2 9">Belongs to the DNA repair enzymes AP/ExoA family.</text>
</comment>
<gene>
    <name evidence="11" type="ORF">SELMODRAFT_99746</name>
</gene>
<comment type="cofactor">
    <cofactor evidence="7 9">
        <name>Mg(2+)</name>
        <dbReference type="ChEBI" id="CHEBI:18420"/>
    </cofactor>
    <cofactor evidence="7 9">
        <name>Mn(2+)</name>
        <dbReference type="ChEBI" id="CHEBI:29035"/>
    </cofactor>
    <text evidence="7 9">Probably binds two magnesium or manganese ions per subunit.</text>
</comment>
<dbReference type="InterPro" id="IPR020848">
    <property type="entry name" value="AP_endonuclease_F1_CS"/>
</dbReference>
<feature type="binding site" evidence="7">
    <location>
        <position position="44"/>
    </location>
    <ligand>
        <name>Mg(2+)</name>
        <dbReference type="ChEBI" id="CHEBI:18420"/>
        <label>1</label>
    </ligand>
</feature>
<feature type="site" description="Transition state stabilizer" evidence="8">
    <location>
        <position position="199"/>
    </location>
</feature>
<dbReference type="GO" id="GO:0006284">
    <property type="term" value="P:base-excision repair"/>
    <property type="evidence" value="ECO:0000318"/>
    <property type="project" value="GO_Central"/>
</dbReference>
<dbReference type="GO" id="GO:0005634">
    <property type="term" value="C:nucleus"/>
    <property type="evidence" value="ECO:0000318"/>
    <property type="project" value="GO_Central"/>
</dbReference>
<evidence type="ECO:0000313" key="12">
    <source>
        <dbReference type="Proteomes" id="UP000001514"/>
    </source>
</evidence>
<dbReference type="EC" id="3.1.21.-" evidence="9"/>
<feature type="binding site" evidence="7">
    <location>
        <position position="197"/>
    </location>
    <ligand>
        <name>Mg(2+)</name>
        <dbReference type="ChEBI" id="CHEBI:18420"/>
        <label>1</label>
    </ligand>
</feature>
<feature type="site" description="Interaction with DNA substrate" evidence="8">
    <location>
        <position position="295"/>
    </location>
</feature>
<dbReference type="GO" id="GO:0003677">
    <property type="term" value="F:DNA binding"/>
    <property type="evidence" value="ECO:0007669"/>
    <property type="project" value="InterPro"/>
</dbReference>
<keyword evidence="3 7" id="KW-0479">Metal-binding</keyword>
<evidence type="ECO:0000256" key="6">
    <source>
        <dbReference type="PIRSR" id="PIRSR604808-1"/>
    </source>
</evidence>
<dbReference type="NCBIfam" id="TIGR00633">
    <property type="entry name" value="xth"/>
    <property type="match status" value="1"/>
</dbReference>
<dbReference type="PROSITE" id="PS51435">
    <property type="entry name" value="AP_NUCLEASE_F1_4"/>
    <property type="match status" value="1"/>
</dbReference>
<dbReference type="GO" id="GO:0008081">
    <property type="term" value="F:phosphoric diester hydrolase activity"/>
    <property type="evidence" value="ECO:0000318"/>
    <property type="project" value="GO_Central"/>
</dbReference>
<feature type="site" description="Important for catalytic activity" evidence="8">
    <location>
        <position position="269"/>
    </location>
</feature>
<evidence type="ECO:0000259" key="10">
    <source>
        <dbReference type="Pfam" id="PF03372"/>
    </source>
</evidence>
<reference evidence="11 12" key="1">
    <citation type="journal article" date="2011" name="Science">
        <title>The Selaginella genome identifies genetic changes associated with the evolution of vascular plants.</title>
        <authorList>
            <person name="Banks J.A."/>
            <person name="Nishiyama T."/>
            <person name="Hasebe M."/>
            <person name="Bowman J.L."/>
            <person name="Gribskov M."/>
            <person name="dePamphilis C."/>
            <person name="Albert V.A."/>
            <person name="Aono N."/>
            <person name="Aoyama T."/>
            <person name="Ambrose B.A."/>
            <person name="Ashton N.W."/>
            <person name="Axtell M.J."/>
            <person name="Barker E."/>
            <person name="Barker M.S."/>
            <person name="Bennetzen J.L."/>
            <person name="Bonawitz N.D."/>
            <person name="Chapple C."/>
            <person name="Cheng C."/>
            <person name="Correa L.G."/>
            <person name="Dacre M."/>
            <person name="DeBarry J."/>
            <person name="Dreyer I."/>
            <person name="Elias M."/>
            <person name="Engstrom E.M."/>
            <person name="Estelle M."/>
            <person name="Feng L."/>
            <person name="Finet C."/>
            <person name="Floyd S.K."/>
            <person name="Frommer W.B."/>
            <person name="Fujita T."/>
            <person name="Gramzow L."/>
            <person name="Gutensohn M."/>
            <person name="Harholt J."/>
            <person name="Hattori M."/>
            <person name="Heyl A."/>
            <person name="Hirai T."/>
            <person name="Hiwatashi Y."/>
            <person name="Ishikawa M."/>
            <person name="Iwata M."/>
            <person name="Karol K.G."/>
            <person name="Koehler B."/>
            <person name="Kolukisaoglu U."/>
            <person name="Kubo M."/>
            <person name="Kurata T."/>
            <person name="Lalonde S."/>
            <person name="Li K."/>
            <person name="Li Y."/>
            <person name="Litt A."/>
            <person name="Lyons E."/>
            <person name="Manning G."/>
            <person name="Maruyama T."/>
            <person name="Michael T.P."/>
            <person name="Mikami K."/>
            <person name="Miyazaki S."/>
            <person name="Morinaga S."/>
            <person name="Murata T."/>
            <person name="Mueller-Roeber B."/>
            <person name="Nelson D.R."/>
            <person name="Obara M."/>
            <person name="Oguri Y."/>
            <person name="Olmstead R.G."/>
            <person name="Onodera N."/>
            <person name="Petersen B.L."/>
            <person name="Pils B."/>
            <person name="Prigge M."/>
            <person name="Rensing S.A."/>
            <person name="Riano-Pachon D.M."/>
            <person name="Roberts A.W."/>
            <person name="Sato Y."/>
            <person name="Scheller H.V."/>
            <person name="Schulz B."/>
            <person name="Schulz C."/>
            <person name="Shakirov E.V."/>
            <person name="Shibagaki N."/>
            <person name="Shinohara N."/>
            <person name="Shippen D.E."/>
            <person name="Soerensen I."/>
            <person name="Sotooka R."/>
            <person name="Sugimoto N."/>
            <person name="Sugita M."/>
            <person name="Sumikawa N."/>
            <person name="Tanurdzic M."/>
            <person name="Theissen G."/>
            <person name="Ulvskov P."/>
            <person name="Wakazuki S."/>
            <person name="Weng J.K."/>
            <person name="Willats W.W."/>
            <person name="Wipf D."/>
            <person name="Wolf P.G."/>
            <person name="Yang L."/>
            <person name="Zimmer A.D."/>
            <person name="Zhu Q."/>
            <person name="Mitros T."/>
            <person name="Hellsten U."/>
            <person name="Loque D."/>
            <person name="Otillar R."/>
            <person name="Salamov A."/>
            <person name="Schmutz J."/>
            <person name="Shapiro H."/>
            <person name="Lindquist E."/>
            <person name="Lucas S."/>
            <person name="Rokhsar D."/>
            <person name="Grigoriev I.V."/>
        </authorList>
    </citation>
    <scope>NUCLEOTIDE SEQUENCE [LARGE SCALE GENOMIC DNA]</scope>
</reference>
<dbReference type="FunCoup" id="D8RR84">
    <property type="interactions" value="3022"/>
</dbReference>
<dbReference type="Pfam" id="PF03372">
    <property type="entry name" value="Exo_endo_phos"/>
    <property type="match status" value="1"/>
</dbReference>
<dbReference type="Gene3D" id="3.60.10.10">
    <property type="entry name" value="Endonuclease/exonuclease/phosphatase"/>
    <property type="match status" value="1"/>
</dbReference>
<dbReference type="NCBIfam" id="TIGR00195">
    <property type="entry name" value="exoDNase_III"/>
    <property type="match status" value="1"/>
</dbReference>
<dbReference type="InterPro" id="IPR020847">
    <property type="entry name" value="AP_endonuclease_F1_BS"/>
</dbReference>
<feature type="active site" description="Proton donor/acceptor" evidence="6">
    <location>
        <position position="197"/>
    </location>
</feature>
<protein>
    <recommendedName>
        <fullName evidence="9">DNA repair nuclease/redox regulator APEX1</fullName>
        <shortName evidence="9">APEN</shortName>
        <shortName evidence="9">REF-1</shortName>
        <ecNumber evidence="9">3.1.11.2</ecNumber>
        <ecNumber evidence="9">3.1.21.-</ecNumber>
    </recommendedName>
    <alternativeName>
        <fullName evidence="9">APEX nuclease</fullName>
    </alternativeName>
    <alternativeName>
        <fullName evidence="9">Apurinic-apyrimidinic endonuclease 1</fullName>
    </alternativeName>
    <alternativeName>
        <fullName evidence="9">Redox factor-1</fullName>
    </alternativeName>
    <component>
        <recommendedName>
            <fullName evidence="9">DNA repair nuclease/redox regulator APEX1, mitochondrial</fullName>
        </recommendedName>
    </component>
</protein>
<feature type="domain" description="Endonuclease/exonuclease/phosphatase" evidence="10">
    <location>
        <begin position="41"/>
        <end position="295"/>
    </location>
</feature>
<dbReference type="InterPro" id="IPR005135">
    <property type="entry name" value="Endo/exonuclease/phosphatase"/>
</dbReference>
<feature type="active site" description="Proton acceptor" evidence="6">
    <location>
        <position position="295"/>
    </location>
</feature>
<keyword evidence="4" id="KW-0378">Hydrolase</keyword>
<evidence type="ECO:0000256" key="8">
    <source>
        <dbReference type="PIRSR" id="PIRSR604808-3"/>
    </source>
</evidence>
<dbReference type="CDD" id="cd09087">
    <property type="entry name" value="Ape1-like_AP-endo"/>
    <property type="match status" value="1"/>
</dbReference>
<dbReference type="PROSITE" id="PS00727">
    <property type="entry name" value="AP_NUCLEASE_F1_2"/>
    <property type="match status" value="1"/>
</dbReference>
<dbReference type="eggNOG" id="KOG1294">
    <property type="taxonomic scope" value="Eukaryota"/>
</dbReference>
<feature type="non-terminal residue" evidence="11">
    <location>
        <position position="1"/>
    </location>
</feature>
<keyword evidence="9" id="KW-0234">DNA repair</keyword>
<feature type="active site" evidence="6">
    <location>
        <position position="157"/>
    </location>
</feature>
<dbReference type="AlphaFoldDB" id="D8RR84"/>
<feature type="binding site" evidence="7">
    <location>
        <position position="199"/>
    </location>
    <ligand>
        <name>Mg(2+)</name>
        <dbReference type="ChEBI" id="CHEBI:18420"/>
        <label>1</label>
    </ligand>
</feature>
<dbReference type="PANTHER" id="PTHR22748">
    <property type="entry name" value="AP ENDONUCLEASE"/>
    <property type="match status" value="1"/>
</dbReference>
<dbReference type="InParanoid" id="D8RR84"/>
<dbReference type="EC" id="3.1.11.2" evidence="9"/>
<keyword evidence="12" id="KW-1185">Reference proteome</keyword>
<evidence type="ECO:0000256" key="4">
    <source>
        <dbReference type="ARBA" id="ARBA00022801"/>
    </source>
</evidence>
<dbReference type="OMA" id="GWRIDYY"/>
<feature type="binding site" evidence="7">
    <location>
        <position position="294"/>
    </location>
    <ligand>
        <name>Mg(2+)</name>
        <dbReference type="ChEBI" id="CHEBI:18420"/>
        <label>1</label>
    </ligand>
</feature>
<feature type="binding site" evidence="7">
    <location>
        <position position="295"/>
    </location>
    <ligand>
        <name>Mg(2+)</name>
        <dbReference type="ChEBI" id="CHEBI:18420"/>
        <label>1</label>
    </ligand>
</feature>
<dbReference type="STRING" id="88036.D8RR84"/>
<keyword evidence="5 7" id="KW-0460">Magnesium</keyword>
<dbReference type="EMBL" id="GL377587">
    <property type="protein sequence ID" value="EFJ25197.1"/>
    <property type="molecule type" value="Genomic_DNA"/>
</dbReference>
<organism evidence="12">
    <name type="scientific">Selaginella moellendorffii</name>
    <name type="common">Spikemoss</name>
    <dbReference type="NCBI Taxonomy" id="88036"/>
    <lineage>
        <taxon>Eukaryota</taxon>
        <taxon>Viridiplantae</taxon>
        <taxon>Streptophyta</taxon>
        <taxon>Embryophyta</taxon>
        <taxon>Tracheophyta</taxon>
        <taxon>Lycopodiopsida</taxon>
        <taxon>Selaginellales</taxon>
        <taxon>Selaginellaceae</taxon>
        <taxon>Selaginella</taxon>
    </lineage>
</organism>
<dbReference type="PROSITE" id="PS00728">
    <property type="entry name" value="AP_NUCLEASE_F1_3"/>
    <property type="match status" value="1"/>
</dbReference>
<dbReference type="OrthoDB" id="498125at2759"/>
<evidence type="ECO:0000313" key="11">
    <source>
        <dbReference type="EMBL" id="EFJ25197.1"/>
    </source>
</evidence>
<sequence>KSASPWALLRHKKPKPDWIAYDPSTMRPSSLPSEKNLVKVISWNVNGLRACMKRKNELEEEGSALARLADSEDFDVLCLQETKLQEKDVEAIKQKILGGYSNSFWTCSTSKLGYSGCALISRIKPLSVTYGLGISQHDGEGRVVTAEFDTFFLVSVYVPNSGQRLERLTYRTTEWDPAFSTYLLELEKRKPVIVTGDLNCAHEEIDIYDPDGNKRSAGFTSEERTSFQTNFIDKGLVDTFRKQHPLAVGFTYWSYRSNARPQNKGWRLDYFLVSQGLVCSVADSYVLPQLDGSDHCPIGLIIQTEQ</sequence>
<dbReference type="GO" id="GO:0046872">
    <property type="term" value="F:metal ion binding"/>
    <property type="evidence" value="ECO:0007669"/>
    <property type="project" value="UniProtKB-KW"/>
</dbReference>
<dbReference type="PROSITE" id="PS00726">
    <property type="entry name" value="AP_NUCLEASE_F1_1"/>
    <property type="match status" value="1"/>
</dbReference>
<dbReference type="GO" id="GO:0008311">
    <property type="term" value="F:double-stranded DNA 3'-5' DNA exonuclease activity"/>
    <property type="evidence" value="ECO:0000318"/>
    <property type="project" value="GO_Central"/>
</dbReference>
<dbReference type="FunFam" id="3.60.10.10:FF:000041">
    <property type="entry name" value="DNA-(apurinic or apyrimidinic site) lyase"/>
    <property type="match status" value="1"/>
</dbReference>
<name>D8RR84_SELML</name>
<evidence type="ECO:0000256" key="7">
    <source>
        <dbReference type="PIRSR" id="PIRSR604808-2"/>
    </source>
</evidence>
<accession>D8RR84</accession>
<evidence type="ECO:0000256" key="2">
    <source>
        <dbReference type="ARBA" id="ARBA00007092"/>
    </source>
</evidence>
<dbReference type="KEGG" id="smo:SELMODRAFT_99746"/>
<dbReference type="GO" id="GO:0003906">
    <property type="term" value="F:DNA-(apurinic or apyrimidinic site) endonuclease activity"/>
    <property type="evidence" value="ECO:0000318"/>
    <property type="project" value="GO_Central"/>
</dbReference>
<feature type="binding site" evidence="7">
    <location>
        <position position="81"/>
    </location>
    <ligand>
        <name>Mg(2+)</name>
        <dbReference type="ChEBI" id="CHEBI:18420"/>
        <label>1</label>
    </ligand>
</feature>
<evidence type="ECO:0000256" key="1">
    <source>
        <dbReference type="ARBA" id="ARBA00001936"/>
    </source>
</evidence>
<evidence type="ECO:0000256" key="3">
    <source>
        <dbReference type="ARBA" id="ARBA00022723"/>
    </source>
</evidence>
<dbReference type="SUPFAM" id="SSF56219">
    <property type="entry name" value="DNase I-like"/>
    <property type="match status" value="1"/>
</dbReference>
<proteinExistence type="inferred from homology"/>
<evidence type="ECO:0000256" key="5">
    <source>
        <dbReference type="ARBA" id="ARBA00022842"/>
    </source>
</evidence>
<keyword evidence="9" id="KW-0227">DNA damage</keyword>
<keyword evidence="7" id="KW-0464">Manganese</keyword>
<evidence type="ECO:0000256" key="9">
    <source>
        <dbReference type="RuleBase" id="RU362131"/>
    </source>
</evidence>
<dbReference type="HOGENOM" id="CLU_027539_1_3_1"/>
<dbReference type="InterPro" id="IPR036691">
    <property type="entry name" value="Endo/exonu/phosph_ase_sf"/>
</dbReference>
<comment type="cofactor">
    <cofactor evidence="1">
        <name>Mn(2+)</name>
        <dbReference type="ChEBI" id="CHEBI:29035"/>
    </cofactor>
</comment>
<dbReference type="Gramene" id="EFJ25197">
    <property type="protein sequence ID" value="EFJ25197"/>
    <property type="gene ID" value="SELMODRAFT_99746"/>
</dbReference>
<dbReference type="InterPro" id="IPR004808">
    <property type="entry name" value="AP_endonuc_1"/>
</dbReference>
<dbReference type="PANTHER" id="PTHR22748:SF6">
    <property type="entry name" value="DNA-(APURINIC OR APYRIMIDINIC SITE) ENDONUCLEASE"/>
    <property type="match status" value="1"/>
</dbReference>
<dbReference type="Proteomes" id="UP000001514">
    <property type="component" value="Unassembled WGS sequence"/>
</dbReference>